<keyword evidence="2" id="KW-1185">Reference proteome</keyword>
<organism evidence="1 2">
    <name type="scientific">Lojkania enalia</name>
    <dbReference type="NCBI Taxonomy" id="147567"/>
    <lineage>
        <taxon>Eukaryota</taxon>
        <taxon>Fungi</taxon>
        <taxon>Dikarya</taxon>
        <taxon>Ascomycota</taxon>
        <taxon>Pezizomycotina</taxon>
        <taxon>Dothideomycetes</taxon>
        <taxon>Pleosporomycetidae</taxon>
        <taxon>Pleosporales</taxon>
        <taxon>Pleosporales incertae sedis</taxon>
        <taxon>Lojkania</taxon>
    </lineage>
</organism>
<proteinExistence type="predicted"/>
<dbReference type="EMBL" id="ML986639">
    <property type="protein sequence ID" value="KAF2262579.1"/>
    <property type="molecule type" value="Genomic_DNA"/>
</dbReference>
<protein>
    <submittedName>
        <fullName evidence="1">Uncharacterized protein</fullName>
    </submittedName>
</protein>
<reference evidence="2" key="1">
    <citation type="journal article" date="2020" name="Stud. Mycol.">
        <title>101 Dothideomycetes genomes: A test case for predicting lifestyles and emergence of pathogens.</title>
        <authorList>
            <person name="Haridas S."/>
            <person name="Albert R."/>
            <person name="Binder M."/>
            <person name="Bloem J."/>
            <person name="LaButti K."/>
            <person name="Salamov A."/>
            <person name="Andreopoulos B."/>
            <person name="Baker S."/>
            <person name="Barry K."/>
            <person name="Bills G."/>
            <person name="Bluhm B."/>
            <person name="Cannon C."/>
            <person name="Castanera R."/>
            <person name="Culley D."/>
            <person name="Daum C."/>
            <person name="Ezra D."/>
            <person name="Gonzalez J."/>
            <person name="Henrissat B."/>
            <person name="Kuo A."/>
            <person name="Liang C."/>
            <person name="Lipzen A."/>
            <person name="Lutzoni F."/>
            <person name="Magnuson J."/>
            <person name="Mondo S."/>
            <person name="Nolan M."/>
            <person name="Ohm R."/>
            <person name="Pangilinan J."/>
            <person name="Park H.-J."/>
            <person name="Ramirez L."/>
            <person name="Alfaro M."/>
            <person name="Sun H."/>
            <person name="Tritt A."/>
            <person name="Yoshinaga Y."/>
            <person name="Zwiers L.-H."/>
            <person name="Turgeon B."/>
            <person name="Goodwin S."/>
            <person name="Spatafora J."/>
            <person name="Crous P."/>
            <person name="Grigoriev I."/>
        </authorList>
    </citation>
    <scope>NUCLEOTIDE SEQUENCE [LARGE SCALE GENOMIC DNA]</scope>
    <source>
        <strain evidence="2">CBS 304.66</strain>
    </source>
</reference>
<dbReference type="AlphaFoldDB" id="A0A9P4KAP9"/>
<evidence type="ECO:0000313" key="1">
    <source>
        <dbReference type="EMBL" id="KAF2262579.1"/>
    </source>
</evidence>
<evidence type="ECO:0000313" key="2">
    <source>
        <dbReference type="Proteomes" id="UP000800093"/>
    </source>
</evidence>
<gene>
    <name evidence="1" type="ORF">CC78DRAFT_316708</name>
</gene>
<dbReference type="Proteomes" id="UP000800093">
    <property type="component" value="Unassembled WGS sequence"/>
</dbReference>
<comment type="caution">
    <text evidence="1">The sequence shown here is derived from an EMBL/GenBank/DDBJ whole genome shotgun (WGS) entry which is preliminary data.</text>
</comment>
<name>A0A9P4KAP9_9PLEO</name>
<sequence length="130" mass="14866">MQAPYHHNAKRFVTSISLKPLSPLLSQSALNHRFNKRRLLQPPILCLLYSNSITAHYNSPVALRRSKLFRFAISFALVLISFNLSPTAEADFNITNRNLLPPAFSRVSVLRIHSYDPQIFMCTTKSEQHT</sequence>
<accession>A0A9P4KAP9</accession>